<dbReference type="KEGG" id="dpd:Deipe_0559"/>
<dbReference type="PATRIC" id="fig|937777.3.peg.562"/>
<sequence length="193" mass="21877">MLSFLLSISRAIDRVSGWFGAVIAVITMVMILVGVWNVIGRFIGRAVGQNLTSNSFLEWQWYLFSLVFLLGGAYVLRHNEHVRVDVFYARMTPRGRAITNLVGTLLFLIPFCIIMLYVNWQFFYTSWLIREGSPDPGGLPRYPIKFAIVLGFALLLLQAVSELIKSAAILMGRLHEERKDQLELIKAEVVEGP</sequence>
<comment type="similarity">
    <text evidence="8">Belongs to the TRAP transporter small permease family.</text>
</comment>
<dbReference type="InterPro" id="IPR055348">
    <property type="entry name" value="DctQ"/>
</dbReference>
<feature type="transmembrane region" description="Helical" evidence="9">
    <location>
        <begin position="15"/>
        <end position="39"/>
    </location>
</feature>
<keyword evidence="5 9" id="KW-0812">Transmembrane</keyword>
<reference evidence="12" key="1">
    <citation type="submission" date="2012-03" db="EMBL/GenBank/DDBJ databases">
        <title>Complete sequence of chromosome of Deinococcus peraridilitoris DSM 19664.</title>
        <authorList>
            <person name="Lucas S."/>
            <person name="Copeland A."/>
            <person name="Lapidus A."/>
            <person name="Glavina del Rio T."/>
            <person name="Dalin E."/>
            <person name="Tice H."/>
            <person name="Bruce D."/>
            <person name="Goodwin L."/>
            <person name="Pitluck S."/>
            <person name="Peters L."/>
            <person name="Mikhailova N."/>
            <person name="Lu M."/>
            <person name="Kyrpides N."/>
            <person name="Mavromatis K."/>
            <person name="Ivanova N."/>
            <person name="Brettin T."/>
            <person name="Detter J.C."/>
            <person name="Han C."/>
            <person name="Larimer F."/>
            <person name="Land M."/>
            <person name="Hauser L."/>
            <person name="Markowitz V."/>
            <person name="Cheng J.-F."/>
            <person name="Hugenholtz P."/>
            <person name="Woyke T."/>
            <person name="Wu D."/>
            <person name="Pukall R."/>
            <person name="Steenblock K."/>
            <person name="Brambilla E."/>
            <person name="Klenk H.-P."/>
            <person name="Eisen J.A."/>
        </authorList>
    </citation>
    <scope>NUCLEOTIDE SEQUENCE [LARGE SCALE GENOMIC DNA]</scope>
    <source>
        <strain evidence="12">DSM 19664 / LMG 22246 / CIP 109416 / KR-200</strain>
    </source>
</reference>
<proteinExistence type="inferred from homology"/>
<dbReference type="Proteomes" id="UP000010467">
    <property type="component" value="Chromosome"/>
</dbReference>
<dbReference type="Pfam" id="PF04290">
    <property type="entry name" value="DctQ"/>
    <property type="match status" value="1"/>
</dbReference>
<dbReference type="eggNOG" id="COG4665">
    <property type="taxonomic scope" value="Bacteria"/>
</dbReference>
<keyword evidence="7 9" id="KW-0472">Membrane</keyword>
<dbReference type="InterPro" id="IPR007387">
    <property type="entry name" value="TRAP_DctQ"/>
</dbReference>
<dbReference type="RefSeq" id="WP_015234464.1">
    <property type="nucleotide sequence ID" value="NC_019793.1"/>
</dbReference>
<keyword evidence="12" id="KW-1185">Reference proteome</keyword>
<name>K9ZY94_DEIPD</name>
<evidence type="ECO:0000256" key="2">
    <source>
        <dbReference type="ARBA" id="ARBA00022448"/>
    </source>
</evidence>
<dbReference type="AlphaFoldDB" id="K9ZY94"/>
<evidence type="ECO:0000259" key="10">
    <source>
        <dbReference type="Pfam" id="PF04290"/>
    </source>
</evidence>
<organism evidence="11 12">
    <name type="scientific">Deinococcus peraridilitoris (strain DSM 19664 / LMG 22246 / CIP 109416 / KR-200)</name>
    <dbReference type="NCBI Taxonomy" id="937777"/>
    <lineage>
        <taxon>Bacteria</taxon>
        <taxon>Thermotogati</taxon>
        <taxon>Deinococcota</taxon>
        <taxon>Deinococci</taxon>
        <taxon>Deinococcales</taxon>
        <taxon>Deinococcaceae</taxon>
        <taxon>Deinococcus</taxon>
    </lineage>
</organism>
<evidence type="ECO:0000256" key="5">
    <source>
        <dbReference type="ARBA" id="ARBA00022692"/>
    </source>
</evidence>
<feature type="transmembrane region" description="Helical" evidence="9">
    <location>
        <begin position="59"/>
        <end position="76"/>
    </location>
</feature>
<evidence type="ECO:0000313" key="11">
    <source>
        <dbReference type="EMBL" id="AFZ66154.1"/>
    </source>
</evidence>
<evidence type="ECO:0000256" key="7">
    <source>
        <dbReference type="ARBA" id="ARBA00023136"/>
    </source>
</evidence>
<dbReference type="HOGENOM" id="CLU_086356_2_2_0"/>
<comment type="subcellular location">
    <subcellularLocation>
        <location evidence="1">Cell inner membrane</location>
        <topology evidence="1">Multi-pass membrane protein</topology>
    </subcellularLocation>
</comment>
<evidence type="ECO:0000256" key="9">
    <source>
        <dbReference type="SAM" id="Phobius"/>
    </source>
</evidence>
<gene>
    <name evidence="11" type="ordered locus">Deipe_0559</name>
</gene>
<feature type="transmembrane region" description="Helical" evidence="9">
    <location>
        <begin position="97"/>
        <end position="122"/>
    </location>
</feature>
<protein>
    <submittedName>
        <fullName evidence="11">TRAP-type mannitol/chloroaromatic compound transport system, small permease component</fullName>
    </submittedName>
</protein>
<accession>K9ZY94</accession>
<keyword evidence="6 9" id="KW-1133">Transmembrane helix</keyword>
<keyword evidence="2" id="KW-0813">Transport</keyword>
<keyword evidence="3" id="KW-1003">Cell membrane</keyword>
<dbReference type="PANTHER" id="PTHR35011:SF4">
    <property type="entry name" value="SLL1102 PROTEIN"/>
    <property type="match status" value="1"/>
</dbReference>
<evidence type="ECO:0000256" key="3">
    <source>
        <dbReference type="ARBA" id="ARBA00022475"/>
    </source>
</evidence>
<dbReference type="GO" id="GO:0005886">
    <property type="term" value="C:plasma membrane"/>
    <property type="evidence" value="ECO:0007669"/>
    <property type="project" value="UniProtKB-SubCell"/>
</dbReference>
<dbReference type="EMBL" id="CP003382">
    <property type="protein sequence ID" value="AFZ66154.1"/>
    <property type="molecule type" value="Genomic_DNA"/>
</dbReference>
<feature type="domain" description="Tripartite ATP-independent periplasmic transporters DctQ component" evidence="10">
    <location>
        <begin position="30"/>
        <end position="166"/>
    </location>
</feature>
<evidence type="ECO:0000256" key="8">
    <source>
        <dbReference type="ARBA" id="ARBA00038436"/>
    </source>
</evidence>
<dbReference type="STRING" id="937777.Deipe_0559"/>
<evidence type="ECO:0000256" key="6">
    <source>
        <dbReference type="ARBA" id="ARBA00022989"/>
    </source>
</evidence>
<feature type="transmembrane region" description="Helical" evidence="9">
    <location>
        <begin position="142"/>
        <end position="164"/>
    </location>
</feature>
<evidence type="ECO:0000313" key="12">
    <source>
        <dbReference type="Proteomes" id="UP000010467"/>
    </source>
</evidence>
<evidence type="ECO:0000256" key="1">
    <source>
        <dbReference type="ARBA" id="ARBA00004429"/>
    </source>
</evidence>
<keyword evidence="4" id="KW-0997">Cell inner membrane</keyword>
<evidence type="ECO:0000256" key="4">
    <source>
        <dbReference type="ARBA" id="ARBA00022519"/>
    </source>
</evidence>
<dbReference type="PANTHER" id="PTHR35011">
    <property type="entry name" value="2,3-DIKETO-L-GULONATE TRAP TRANSPORTER SMALL PERMEASE PROTEIN YIAM"/>
    <property type="match status" value="1"/>
</dbReference>